<dbReference type="EMBL" id="MBFS01000499">
    <property type="protein sequence ID" value="PVV02346.1"/>
    <property type="molecule type" value="Genomic_DNA"/>
</dbReference>
<feature type="chain" id="PRO_5015508307" evidence="2">
    <location>
        <begin position="17"/>
        <end position="358"/>
    </location>
</feature>
<evidence type="ECO:0000256" key="1">
    <source>
        <dbReference type="SAM" id="MobiDB-lite"/>
    </source>
</evidence>
<keyword evidence="2" id="KW-0732">Signal</keyword>
<evidence type="ECO:0000313" key="3">
    <source>
        <dbReference type="EMBL" id="PVV02346.1"/>
    </source>
</evidence>
<feature type="compositionally biased region" description="Polar residues" evidence="1">
    <location>
        <begin position="177"/>
        <end position="195"/>
    </location>
</feature>
<dbReference type="AlphaFoldDB" id="A0A2T9ZCM8"/>
<sequence>MKLISVTLACVLKLAAVVTPYSLNHNIIEKQPDSLVKRATGDTYVCNNSGYSYYQYGILDEALCYSKDPSKNNWSCFAVANSLTTFVDYPHTSPVGTTGMRRRICVINRSSTSGLYVTCSPDPGATCESIDVVNPCETLTTTLPYVLKNRICQCKSLEANTQSDGPYTSTTQTTQSDYPGTSTTQTTQSDYPDTYSSQLTSSPQPTSSKSSPSISYGSSSTFLEFDCFSEDDYYFYDYKITDSMLCQYSGDIEVRCFGLYTNIYSFIDYPYDSYYHDIYDSFLTHDVPRRECIIDNYSYPEARVICYKDYNAPCGVSSFYSTQICLKIPTNVGGYILNDAFCSCGNPGVTSSQYCQYA</sequence>
<name>A0A2T9ZCM8_9FUNG</name>
<organism evidence="3 4">
    <name type="scientific">Smittium megazygosporum</name>
    <dbReference type="NCBI Taxonomy" id="133381"/>
    <lineage>
        <taxon>Eukaryota</taxon>
        <taxon>Fungi</taxon>
        <taxon>Fungi incertae sedis</taxon>
        <taxon>Zoopagomycota</taxon>
        <taxon>Kickxellomycotina</taxon>
        <taxon>Harpellomycetes</taxon>
        <taxon>Harpellales</taxon>
        <taxon>Legeriomycetaceae</taxon>
        <taxon>Smittium</taxon>
    </lineage>
</organism>
<feature type="signal peptide" evidence="2">
    <location>
        <begin position="1"/>
        <end position="16"/>
    </location>
</feature>
<accession>A0A2T9ZCM8</accession>
<evidence type="ECO:0000256" key="2">
    <source>
        <dbReference type="SAM" id="SignalP"/>
    </source>
</evidence>
<reference evidence="3 4" key="1">
    <citation type="journal article" date="2018" name="MBio">
        <title>Comparative Genomics Reveals the Core Gene Toolbox for the Fungus-Insect Symbiosis.</title>
        <authorList>
            <person name="Wang Y."/>
            <person name="Stata M."/>
            <person name="Wang W."/>
            <person name="Stajich J.E."/>
            <person name="White M.M."/>
            <person name="Moncalvo J.M."/>
        </authorList>
    </citation>
    <scope>NUCLEOTIDE SEQUENCE [LARGE SCALE GENOMIC DNA]</scope>
    <source>
        <strain evidence="3 4">SC-DP-2</strain>
    </source>
</reference>
<dbReference type="Proteomes" id="UP000245609">
    <property type="component" value="Unassembled WGS sequence"/>
</dbReference>
<gene>
    <name evidence="3" type="ORF">BB560_003206</name>
</gene>
<protein>
    <submittedName>
        <fullName evidence="3">Uncharacterized protein</fullName>
    </submittedName>
</protein>
<feature type="compositionally biased region" description="Low complexity" evidence="1">
    <location>
        <begin position="196"/>
        <end position="216"/>
    </location>
</feature>
<evidence type="ECO:0000313" key="4">
    <source>
        <dbReference type="Proteomes" id="UP000245609"/>
    </source>
</evidence>
<comment type="caution">
    <text evidence="3">The sequence shown here is derived from an EMBL/GenBank/DDBJ whole genome shotgun (WGS) entry which is preliminary data.</text>
</comment>
<proteinExistence type="predicted"/>
<keyword evidence="4" id="KW-1185">Reference proteome</keyword>
<feature type="region of interest" description="Disordered" evidence="1">
    <location>
        <begin position="162"/>
        <end position="216"/>
    </location>
</feature>